<dbReference type="EMBL" id="AFZX01000019">
    <property type="protein sequence ID" value="EHL08642.1"/>
    <property type="molecule type" value="Genomic_DNA"/>
</dbReference>
<sequence length="56" mass="6602">MHLLTSDVVMVTLYLTNEDYALLLKTFFHDFLEVIKSFLKLKPFRRNEKVGRGKKG</sequence>
<protein>
    <submittedName>
        <fullName evidence="1">Uncharacterized protein</fullName>
    </submittedName>
</protein>
<dbReference type="HOGENOM" id="CLU_3006761_0_0_9"/>
<evidence type="ECO:0000313" key="1">
    <source>
        <dbReference type="EMBL" id="EHL08642.1"/>
    </source>
</evidence>
<evidence type="ECO:0000313" key="2">
    <source>
        <dbReference type="Proteomes" id="UP000004416"/>
    </source>
</evidence>
<organism evidence="1 2">
    <name type="scientific">Desulfitobacterium hafniense DP7</name>
    <dbReference type="NCBI Taxonomy" id="537010"/>
    <lineage>
        <taxon>Bacteria</taxon>
        <taxon>Bacillati</taxon>
        <taxon>Bacillota</taxon>
        <taxon>Clostridia</taxon>
        <taxon>Eubacteriales</taxon>
        <taxon>Desulfitobacteriaceae</taxon>
        <taxon>Desulfitobacterium</taxon>
    </lineage>
</organism>
<accession>G9XIF8</accession>
<dbReference type="Proteomes" id="UP000004416">
    <property type="component" value="Unassembled WGS sequence"/>
</dbReference>
<dbReference type="AlphaFoldDB" id="G9XIF8"/>
<gene>
    <name evidence="1" type="ORF">HMPREF0322_00735</name>
</gene>
<proteinExistence type="predicted"/>
<comment type="caution">
    <text evidence="1">The sequence shown here is derived from an EMBL/GenBank/DDBJ whole genome shotgun (WGS) entry which is preliminary data.</text>
</comment>
<reference evidence="1 2" key="1">
    <citation type="submission" date="2011-08" db="EMBL/GenBank/DDBJ databases">
        <authorList>
            <person name="Weinstock G."/>
            <person name="Sodergren E."/>
            <person name="Clifton S."/>
            <person name="Fulton L."/>
            <person name="Fulton B."/>
            <person name="Courtney L."/>
            <person name="Fronick C."/>
            <person name="Harrison M."/>
            <person name="Strong C."/>
            <person name="Farmer C."/>
            <person name="Delahaunty K."/>
            <person name="Markovic C."/>
            <person name="Hall O."/>
            <person name="Minx P."/>
            <person name="Tomlinson C."/>
            <person name="Mitreva M."/>
            <person name="Hou S."/>
            <person name="Chen J."/>
            <person name="Wollam A."/>
            <person name="Pepin K.H."/>
            <person name="Johnson M."/>
            <person name="Bhonagiri V."/>
            <person name="Zhang X."/>
            <person name="Suruliraj S."/>
            <person name="Warren W."/>
            <person name="Chinwalla A."/>
            <person name="Mardis E.R."/>
            <person name="Wilson R.K."/>
        </authorList>
    </citation>
    <scope>NUCLEOTIDE SEQUENCE [LARGE SCALE GENOMIC DNA]</scope>
    <source>
        <strain evidence="1 2">DP7</strain>
    </source>
</reference>
<name>G9XIF8_DESHA</name>